<gene>
    <name evidence="1" type="ORF">ACH5RR_029771</name>
</gene>
<name>A0ABD2YWF9_9GENT</name>
<organism evidence="1 2">
    <name type="scientific">Cinchona calisaya</name>
    <dbReference type="NCBI Taxonomy" id="153742"/>
    <lineage>
        <taxon>Eukaryota</taxon>
        <taxon>Viridiplantae</taxon>
        <taxon>Streptophyta</taxon>
        <taxon>Embryophyta</taxon>
        <taxon>Tracheophyta</taxon>
        <taxon>Spermatophyta</taxon>
        <taxon>Magnoliopsida</taxon>
        <taxon>eudicotyledons</taxon>
        <taxon>Gunneridae</taxon>
        <taxon>Pentapetalae</taxon>
        <taxon>asterids</taxon>
        <taxon>lamiids</taxon>
        <taxon>Gentianales</taxon>
        <taxon>Rubiaceae</taxon>
        <taxon>Cinchonoideae</taxon>
        <taxon>Cinchoneae</taxon>
        <taxon>Cinchona</taxon>
    </lineage>
</organism>
<sequence length="161" mass="18481">MACEQKFSLAILVLSNIYNGLNIVVHSSKLWESTVSFPIHYLCGWMTHYFDAYHVEGKFSYRALMTKFGGAKMAKVFMANETRSLLLKMMNLSSLPSLCLAQEEDHVLAKNGDLSPSWIDYFISTCSCYLMLHLNNVHSIEPYNPCRFSYQFGFCQDVPYD</sequence>
<comment type="caution">
    <text evidence="1">The sequence shown here is derived from an EMBL/GenBank/DDBJ whole genome shotgun (WGS) entry which is preliminary data.</text>
</comment>
<protein>
    <recommendedName>
        <fullName evidence="3">Aminotransferase-like plant mobile domain-containing protein</fullName>
    </recommendedName>
</protein>
<evidence type="ECO:0008006" key="3">
    <source>
        <dbReference type="Google" id="ProtNLM"/>
    </source>
</evidence>
<dbReference type="PANTHER" id="PTHR36607">
    <property type="entry name" value="1,2-DIHYDROXY-3-KETO-5-METHYLTHIOPENTENE DIOXYGENASE 4"/>
    <property type="match status" value="1"/>
</dbReference>
<reference evidence="1 2" key="1">
    <citation type="submission" date="2024-11" db="EMBL/GenBank/DDBJ databases">
        <title>A near-complete genome assembly of Cinchona calisaya.</title>
        <authorList>
            <person name="Lian D.C."/>
            <person name="Zhao X.W."/>
            <person name="Wei L."/>
        </authorList>
    </citation>
    <scope>NUCLEOTIDE SEQUENCE [LARGE SCALE GENOMIC DNA]</scope>
    <source>
        <tissue evidence="1">Nenye</tissue>
    </source>
</reference>
<evidence type="ECO:0000313" key="2">
    <source>
        <dbReference type="Proteomes" id="UP001630127"/>
    </source>
</evidence>
<evidence type="ECO:0000313" key="1">
    <source>
        <dbReference type="EMBL" id="KAL3510370.1"/>
    </source>
</evidence>
<dbReference type="PANTHER" id="PTHR36607:SF20">
    <property type="entry name" value="AMINOTRANSFERASE-LIKE PLANT MOBILE DOMAIN-CONTAINING PROTEIN"/>
    <property type="match status" value="1"/>
</dbReference>
<keyword evidence="2" id="KW-1185">Reference proteome</keyword>
<accession>A0ABD2YWF9</accession>
<proteinExistence type="predicted"/>
<dbReference type="AlphaFoldDB" id="A0ABD2YWF9"/>
<dbReference type="EMBL" id="JBJUIK010000012">
    <property type="protein sequence ID" value="KAL3510370.1"/>
    <property type="molecule type" value="Genomic_DNA"/>
</dbReference>
<dbReference type="Proteomes" id="UP001630127">
    <property type="component" value="Unassembled WGS sequence"/>
</dbReference>